<sequence length="56" mass="6731">MNVILLEKNRKINKCVFTTTREWKWQSKVVNKILAGSGTERGKEDPDYLFWNIRQF</sequence>
<evidence type="ECO:0000313" key="1">
    <source>
        <dbReference type="EMBL" id="EDN97760.1"/>
    </source>
</evidence>
<proteinExistence type="predicted"/>
<dbReference type="InParanoid" id="A7F4T9"/>
<dbReference type="GeneID" id="5482622"/>
<dbReference type="Proteomes" id="UP000001312">
    <property type="component" value="Unassembled WGS sequence"/>
</dbReference>
<accession>A7F4T9</accession>
<name>A7F4T9_SCLS1</name>
<dbReference type="EMBL" id="CH476641">
    <property type="protein sequence ID" value="EDN97760.1"/>
    <property type="molecule type" value="Genomic_DNA"/>
</dbReference>
<dbReference type="AlphaFoldDB" id="A7F4T9"/>
<reference evidence="2" key="1">
    <citation type="journal article" date="2011" name="PLoS Genet.">
        <title>Genomic analysis of the necrotrophic fungal pathogens Sclerotinia sclerotiorum and Botrytis cinerea.</title>
        <authorList>
            <person name="Amselem J."/>
            <person name="Cuomo C.A."/>
            <person name="van Kan J.A."/>
            <person name="Viaud M."/>
            <person name="Benito E.P."/>
            <person name="Couloux A."/>
            <person name="Coutinho P.M."/>
            <person name="de Vries R.P."/>
            <person name="Dyer P.S."/>
            <person name="Fillinger S."/>
            <person name="Fournier E."/>
            <person name="Gout L."/>
            <person name="Hahn M."/>
            <person name="Kohn L."/>
            <person name="Lapalu N."/>
            <person name="Plummer K.M."/>
            <person name="Pradier J.M."/>
            <person name="Quevillon E."/>
            <person name="Sharon A."/>
            <person name="Simon A."/>
            <person name="ten Have A."/>
            <person name="Tudzynski B."/>
            <person name="Tudzynski P."/>
            <person name="Wincker P."/>
            <person name="Andrew M."/>
            <person name="Anthouard V."/>
            <person name="Beever R.E."/>
            <person name="Beffa R."/>
            <person name="Benoit I."/>
            <person name="Bouzid O."/>
            <person name="Brault B."/>
            <person name="Chen Z."/>
            <person name="Choquer M."/>
            <person name="Collemare J."/>
            <person name="Cotton P."/>
            <person name="Danchin E.G."/>
            <person name="Da Silva C."/>
            <person name="Gautier A."/>
            <person name="Giraud C."/>
            <person name="Giraud T."/>
            <person name="Gonzalez C."/>
            <person name="Grossetete S."/>
            <person name="Guldener U."/>
            <person name="Henrissat B."/>
            <person name="Howlett B.J."/>
            <person name="Kodira C."/>
            <person name="Kretschmer M."/>
            <person name="Lappartient A."/>
            <person name="Leroch M."/>
            <person name="Levis C."/>
            <person name="Mauceli E."/>
            <person name="Neuveglise C."/>
            <person name="Oeser B."/>
            <person name="Pearson M."/>
            <person name="Poulain J."/>
            <person name="Poussereau N."/>
            <person name="Quesneville H."/>
            <person name="Rascle C."/>
            <person name="Schumacher J."/>
            <person name="Segurens B."/>
            <person name="Sexton A."/>
            <person name="Silva E."/>
            <person name="Sirven C."/>
            <person name="Soanes D.M."/>
            <person name="Talbot N.J."/>
            <person name="Templeton M."/>
            <person name="Yandava C."/>
            <person name="Yarden O."/>
            <person name="Zeng Q."/>
            <person name="Rollins J.A."/>
            <person name="Lebrun M.H."/>
            <person name="Dickman M."/>
        </authorList>
    </citation>
    <scope>NUCLEOTIDE SEQUENCE [LARGE SCALE GENOMIC DNA]</scope>
    <source>
        <strain evidence="2">ATCC 18683 / 1980 / Ss-1</strain>
    </source>
</reference>
<keyword evidence="2" id="KW-1185">Reference proteome</keyword>
<organism evidence="1 2">
    <name type="scientific">Sclerotinia sclerotiorum (strain ATCC 18683 / 1980 / Ss-1)</name>
    <name type="common">White mold</name>
    <name type="synonym">Whetzelinia sclerotiorum</name>
    <dbReference type="NCBI Taxonomy" id="665079"/>
    <lineage>
        <taxon>Eukaryota</taxon>
        <taxon>Fungi</taxon>
        <taxon>Dikarya</taxon>
        <taxon>Ascomycota</taxon>
        <taxon>Pezizomycotina</taxon>
        <taxon>Leotiomycetes</taxon>
        <taxon>Helotiales</taxon>
        <taxon>Sclerotiniaceae</taxon>
        <taxon>Sclerotinia</taxon>
    </lineage>
</organism>
<protein>
    <submittedName>
        <fullName evidence="1">Uncharacterized protein</fullName>
    </submittedName>
</protein>
<dbReference type="HOGENOM" id="CLU_3015596_0_0_1"/>
<evidence type="ECO:0000313" key="2">
    <source>
        <dbReference type="Proteomes" id="UP000001312"/>
    </source>
</evidence>
<dbReference type="KEGG" id="ssl:SS1G_12614"/>
<dbReference type="RefSeq" id="XP_001586627.1">
    <property type="nucleotide sequence ID" value="XM_001586577.1"/>
</dbReference>
<gene>
    <name evidence="1" type="ORF">SS1G_12614</name>
</gene>